<keyword evidence="5 7" id="KW-1133">Transmembrane helix</keyword>
<reference evidence="11 12" key="1">
    <citation type="journal article" date="2019" name="Nat. Med.">
        <title>A library of human gut bacterial isolates paired with longitudinal multiomics data enables mechanistic microbiome research.</title>
        <authorList>
            <person name="Poyet M."/>
            <person name="Groussin M."/>
            <person name="Gibbons S.M."/>
            <person name="Avila-Pacheco J."/>
            <person name="Jiang X."/>
            <person name="Kearney S.M."/>
            <person name="Perrotta A.R."/>
            <person name="Berdy B."/>
            <person name="Zhao S."/>
            <person name="Lieberman T.D."/>
            <person name="Swanson P.K."/>
            <person name="Smith M."/>
            <person name="Roesemann S."/>
            <person name="Alexander J.E."/>
            <person name="Rich S.A."/>
            <person name="Livny J."/>
            <person name="Vlamakis H."/>
            <person name="Clish C."/>
            <person name="Bullock K."/>
            <person name="Deik A."/>
            <person name="Scott J."/>
            <person name="Pierce K.A."/>
            <person name="Xavier R.J."/>
            <person name="Alm E.J."/>
        </authorList>
    </citation>
    <scope>NUCLEOTIDE SEQUENCE [LARGE SCALE GENOMIC DNA]</scope>
    <source>
        <strain evidence="9 12">BIOML-A13</strain>
        <strain evidence="10 11">BIOML-A3</strain>
    </source>
</reference>
<feature type="transmembrane region" description="Helical" evidence="7">
    <location>
        <begin position="12"/>
        <end position="33"/>
    </location>
</feature>
<evidence type="ECO:0000256" key="6">
    <source>
        <dbReference type="ARBA" id="ARBA00023136"/>
    </source>
</evidence>
<feature type="transmembrane region" description="Helical" evidence="7">
    <location>
        <begin position="175"/>
        <end position="201"/>
    </location>
</feature>
<comment type="subcellular location">
    <subcellularLocation>
        <location evidence="1">Membrane</location>
        <topology evidence="1">Multi-pass membrane protein</topology>
    </subcellularLocation>
</comment>
<dbReference type="GO" id="GO:0005886">
    <property type="term" value="C:plasma membrane"/>
    <property type="evidence" value="ECO:0007669"/>
    <property type="project" value="TreeGrafter"/>
</dbReference>
<feature type="transmembrane region" description="Helical" evidence="7">
    <location>
        <begin position="221"/>
        <end position="241"/>
    </location>
</feature>
<keyword evidence="6 7" id="KW-0472">Membrane</keyword>
<proteinExistence type="inferred from homology"/>
<evidence type="ECO:0000313" key="9">
    <source>
        <dbReference type="EMBL" id="MTT76297.1"/>
    </source>
</evidence>
<evidence type="ECO:0000313" key="10">
    <source>
        <dbReference type="EMBL" id="MTU04361.1"/>
    </source>
</evidence>
<dbReference type="PANTHER" id="PTHR10283:SF82">
    <property type="entry name" value="SOLUTE CARRIER FAMILY 13 MEMBER 2"/>
    <property type="match status" value="1"/>
</dbReference>
<feature type="transmembrane region" description="Helical" evidence="7">
    <location>
        <begin position="412"/>
        <end position="437"/>
    </location>
</feature>
<comment type="similarity">
    <text evidence="2">Belongs to the SLC13A/DASS transporter (TC 2.A.47) family. NADC subfamily.</text>
</comment>
<dbReference type="InterPro" id="IPR004680">
    <property type="entry name" value="Cit_transptr-like_dom"/>
</dbReference>
<evidence type="ECO:0000313" key="12">
    <source>
        <dbReference type="Proteomes" id="UP000484547"/>
    </source>
</evidence>
<dbReference type="RefSeq" id="WP_155164117.1">
    <property type="nucleotide sequence ID" value="NZ_WNBG01000006.1"/>
</dbReference>
<evidence type="ECO:0000256" key="3">
    <source>
        <dbReference type="ARBA" id="ARBA00022448"/>
    </source>
</evidence>
<dbReference type="Proteomes" id="UP000484547">
    <property type="component" value="Unassembled WGS sequence"/>
</dbReference>
<feature type="transmembrane region" description="Helical" evidence="7">
    <location>
        <begin position="129"/>
        <end position="155"/>
    </location>
</feature>
<evidence type="ECO:0000256" key="1">
    <source>
        <dbReference type="ARBA" id="ARBA00004141"/>
    </source>
</evidence>
<feature type="transmembrane region" description="Helical" evidence="7">
    <location>
        <begin position="45"/>
        <end position="72"/>
    </location>
</feature>
<feature type="transmembrane region" description="Helical" evidence="7">
    <location>
        <begin position="262"/>
        <end position="283"/>
    </location>
</feature>
<keyword evidence="11" id="KW-1185">Reference proteome</keyword>
<feature type="domain" description="Citrate transporter-like" evidence="8">
    <location>
        <begin position="49"/>
        <end position="419"/>
    </location>
</feature>
<comment type="caution">
    <text evidence="9">The sequence shown here is derived from an EMBL/GenBank/DDBJ whole genome shotgun (WGS) entry which is preliminary data.</text>
</comment>
<feature type="transmembrane region" description="Helical" evidence="7">
    <location>
        <begin position="84"/>
        <end position="103"/>
    </location>
</feature>
<feature type="transmembrane region" description="Helical" evidence="7">
    <location>
        <begin position="328"/>
        <end position="346"/>
    </location>
</feature>
<dbReference type="Pfam" id="PF03600">
    <property type="entry name" value="CitMHS"/>
    <property type="match status" value="1"/>
</dbReference>
<evidence type="ECO:0000256" key="5">
    <source>
        <dbReference type="ARBA" id="ARBA00022989"/>
    </source>
</evidence>
<name>A0A7X2XGM4_9FIRM</name>
<dbReference type="AlphaFoldDB" id="A0A7X2XGM4"/>
<evidence type="ECO:0000256" key="7">
    <source>
        <dbReference type="SAM" id="Phobius"/>
    </source>
</evidence>
<gene>
    <name evidence="9" type="ORF">GMD11_08470</name>
    <name evidence="10" type="ORF">GMD18_08125</name>
</gene>
<dbReference type="EMBL" id="WNBW01000006">
    <property type="protein sequence ID" value="MTU04361.1"/>
    <property type="molecule type" value="Genomic_DNA"/>
</dbReference>
<dbReference type="GO" id="GO:0022857">
    <property type="term" value="F:transmembrane transporter activity"/>
    <property type="evidence" value="ECO:0007669"/>
    <property type="project" value="UniProtKB-ARBA"/>
</dbReference>
<keyword evidence="4 7" id="KW-0812">Transmembrane</keyword>
<keyword evidence="3" id="KW-0813">Transport</keyword>
<dbReference type="EMBL" id="WNBM01000006">
    <property type="protein sequence ID" value="MTT76297.1"/>
    <property type="molecule type" value="Genomic_DNA"/>
</dbReference>
<evidence type="ECO:0000259" key="8">
    <source>
        <dbReference type="Pfam" id="PF03600"/>
    </source>
</evidence>
<organism evidence="9 12">
    <name type="scientific">Phascolarctobacterium faecium</name>
    <dbReference type="NCBI Taxonomy" id="33025"/>
    <lineage>
        <taxon>Bacteria</taxon>
        <taxon>Bacillati</taxon>
        <taxon>Bacillota</taxon>
        <taxon>Negativicutes</taxon>
        <taxon>Acidaminococcales</taxon>
        <taxon>Acidaminococcaceae</taxon>
        <taxon>Phascolarctobacterium</taxon>
    </lineage>
</organism>
<dbReference type="OrthoDB" id="37272at2"/>
<evidence type="ECO:0000256" key="2">
    <source>
        <dbReference type="ARBA" id="ARBA00006772"/>
    </source>
</evidence>
<evidence type="ECO:0000313" key="11">
    <source>
        <dbReference type="Proteomes" id="UP000443070"/>
    </source>
</evidence>
<sequence>MYGSKRKRRLHSVAVLLGPLSFGLTILLLEWFFGFKAAAALGTTVWMALWWILRPVNISVTAFVPIGVNALFDLIPMQQVISQYFSEIIVLLFGADLVCLTWATTGLDKRLAIKTLCCIGTSLRQQITVWLLVATVLSIFLPNVVVCTILVPVAVSMLQFIGEENIKNSKLAVPILLAIVWGAGIGGFGSPLGGAANLVAISYLEKLTGQEFMYIDWVVRFLPLLVLVLLLNLFFLFHLPVPVKRLAGTSEYFKEMYAQLGTIRLGEKISLVLFAAATLLAFIRPLYAGWLPALKPAYVFLIMGLLAFTFEDEDGKALLTWEFAEKGVMWGMLFLFAGGLALGSLVTETGAALKMAEAITLLPLTGGLETVFAFTLFSTVLTEISSNTAAAAIAVPVVQSIAQALGLNPIPYLFVAIVAFNSAYVLPVSIRAIPVSYGLDPAELFKNGLLLSLCSVLLITVVGYLFIRYWPLFSTV</sequence>
<accession>A0A7X2XGM4</accession>
<evidence type="ECO:0000256" key="4">
    <source>
        <dbReference type="ARBA" id="ARBA00022692"/>
    </source>
</evidence>
<protein>
    <submittedName>
        <fullName evidence="9">Citrate transporter</fullName>
    </submittedName>
</protein>
<feature type="transmembrane region" description="Helical" evidence="7">
    <location>
        <begin position="449"/>
        <end position="470"/>
    </location>
</feature>
<feature type="transmembrane region" description="Helical" evidence="7">
    <location>
        <begin position="358"/>
        <end position="377"/>
    </location>
</feature>
<dbReference type="Proteomes" id="UP000443070">
    <property type="component" value="Unassembled WGS sequence"/>
</dbReference>
<dbReference type="PANTHER" id="PTHR10283">
    <property type="entry name" value="SOLUTE CARRIER FAMILY 13 MEMBER"/>
    <property type="match status" value="1"/>
</dbReference>